<accession>A0A0L0DB81</accession>
<dbReference type="GeneID" id="25564997"/>
<gene>
    <name evidence="2" type="ORF">AMSG_05628</name>
</gene>
<protein>
    <submittedName>
        <fullName evidence="2">Uncharacterized protein</fullName>
    </submittedName>
</protein>
<feature type="region of interest" description="Disordered" evidence="1">
    <location>
        <begin position="168"/>
        <end position="213"/>
    </location>
</feature>
<dbReference type="AlphaFoldDB" id="A0A0L0DB81"/>
<keyword evidence="3" id="KW-1185">Reference proteome</keyword>
<dbReference type="Proteomes" id="UP000054408">
    <property type="component" value="Unassembled WGS sequence"/>
</dbReference>
<proteinExistence type="predicted"/>
<feature type="compositionally biased region" description="Low complexity" evidence="1">
    <location>
        <begin position="169"/>
        <end position="186"/>
    </location>
</feature>
<name>A0A0L0DB81_THETB</name>
<organism evidence="2 3">
    <name type="scientific">Thecamonas trahens ATCC 50062</name>
    <dbReference type="NCBI Taxonomy" id="461836"/>
    <lineage>
        <taxon>Eukaryota</taxon>
        <taxon>Apusozoa</taxon>
        <taxon>Apusomonadida</taxon>
        <taxon>Apusomonadidae</taxon>
        <taxon>Thecamonas</taxon>
    </lineage>
</organism>
<evidence type="ECO:0000256" key="1">
    <source>
        <dbReference type="SAM" id="MobiDB-lite"/>
    </source>
</evidence>
<dbReference type="RefSeq" id="XP_013757697.1">
    <property type="nucleotide sequence ID" value="XM_013902243.1"/>
</dbReference>
<evidence type="ECO:0000313" key="2">
    <source>
        <dbReference type="EMBL" id="KNC49589.1"/>
    </source>
</evidence>
<reference evidence="2 3" key="1">
    <citation type="submission" date="2010-05" db="EMBL/GenBank/DDBJ databases">
        <title>The Genome Sequence of Thecamonas trahens ATCC 50062.</title>
        <authorList>
            <consortium name="The Broad Institute Genome Sequencing Platform"/>
            <person name="Russ C."/>
            <person name="Cuomo C."/>
            <person name="Shea T."/>
            <person name="Young S.K."/>
            <person name="Zeng Q."/>
            <person name="Koehrsen M."/>
            <person name="Haas B."/>
            <person name="Borodovsky M."/>
            <person name="Guigo R."/>
            <person name="Alvarado L."/>
            <person name="Berlin A."/>
            <person name="Bochicchio J."/>
            <person name="Borenstein D."/>
            <person name="Chapman S."/>
            <person name="Chen Z."/>
            <person name="Freedman E."/>
            <person name="Gellesch M."/>
            <person name="Goldberg J."/>
            <person name="Griggs A."/>
            <person name="Gujja S."/>
            <person name="Heilman E."/>
            <person name="Heiman D."/>
            <person name="Hepburn T."/>
            <person name="Howarth C."/>
            <person name="Jen D."/>
            <person name="Larson L."/>
            <person name="Mehta T."/>
            <person name="Park D."/>
            <person name="Pearson M."/>
            <person name="Roberts A."/>
            <person name="Saif S."/>
            <person name="Shenoy N."/>
            <person name="Sisk P."/>
            <person name="Stolte C."/>
            <person name="Sykes S."/>
            <person name="Thomson T."/>
            <person name="Walk T."/>
            <person name="White J."/>
            <person name="Yandava C."/>
            <person name="Burger G."/>
            <person name="Gray M.W."/>
            <person name="Holland P.W.H."/>
            <person name="King N."/>
            <person name="Lang F.B.F."/>
            <person name="Roger A.J."/>
            <person name="Ruiz-Trillo I."/>
            <person name="Lander E."/>
            <person name="Nusbaum C."/>
        </authorList>
    </citation>
    <scope>NUCLEOTIDE SEQUENCE [LARGE SCALE GENOMIC DNA]</scope>
    <source>
        <strain evidence="2 3">ATCC 50062</strain>
    </source>
</reference>
<dbReference type="EMBL" id="GL349456">
    <property type="protein sequence ID" value="KNC49589.1"/>
    <property type="molecule type" value="Genomic_DNA"/>
</dbReference>
<evidence type="ECO:0000313" key="3">
    <source>
        <dbReference type="Proteomes" id="UP000054408"/>
    </source>
</evidence>
<sequence length="319" mass="33387">MMFDPTLSAASSHSAAALEARTAAVAASAAAVAKSAKAVDVQAANAVADILALRSALAQLPEVLQELEEASARMTRLAATVAAVDAALGDVDAVVLEAESQVMALASERDYARYVRAREDALARVEAQLMRVTVQREAASLTRLAIETESERRKLDLATERARLEELRAASPRASPRPHAAPAAAAGPPPLSNESTDSDDAPTQSGLAPPPRDAIVPVRTARGMVAALPSFSTVAEEPLTLSELGAAKAECIAREAFLVAKVFKQRAEAIAAVEADKAQAVAAEDFDAALAAHERLSSLTARMPFLEEHAEVLEYHADA</sequence>